<evidence type="ECO:0000313" key="3">
    <source>
        <dbReference type="Proteomes" id="UP000186308"/>
    </source>
</evidence>
<organism evidence="2 3">
    <name type="scientific">Acidiphilium rubrum</name>
    <dbReference type="NCBI Taxonomy" id="526"/>
    <lineage>
        <taxon>Bacteria</taxon>
        <taxon>Pseudomonadati</taxon>
        <taxon>Pseudomonadota</taxon>
        <taxon>Alphaproteobacteria</taxon>
        <taxon>Acetobacterales</taxon>
        <taxon>Acidocellaceae</taxon>
        <taxon>Acidiphilium</taxon>
    </lineage>
</organism>
<reference evidence="2 3" key="1">
    <citation type="submission" date="2017-01" db="EMBL/GenBank/DDBJ databases">
        <authorList>
            <person name="Varghese N."/>
            <person name="Submissions S."/>
        </authorList>
    </citation>
    <scope>NUCLEOTIDE SEQUENCE [LARGE SCALE GENOMIC DNA]</scope>
    <source>
        <strain evidence="2 3">ATCC 35905</strain>
    </source>
</reference>
<evidence type="ECO:0000259" key="1">
    <source>
        <dbReference type="Pfam" id="PF08241"/>
    </source>
</evidence>
<keyword evidence="2" id="KW-0808">Transferase</keyword>
<feature type="domain" description="Methyltransferase type 11" evidence="1">
    <location>
        <begin position="42"/>
        <end position="107"/>
    </location>
</feature>
<gene>
    <name evidence="2" type="ORF">SAMN05421828_11493</name>
</gene>
<evidence type="ECO:0000313" key="2">
    <source>
        <dbReference type="EMBL" id="SIR06191.1"/>
    </source>
</evidence>
<dbReference type="GO" id="GO:0032259">
    <property type="term" value="P:methylation"/>
    <property type="evidence" value="ECO:0007669"/>
    <property type="project" value="UniProtKB-KW"/>
</dbReference>
<dbReference type="GO" id="GO:0008757">
    <property type="term" value="F:S-adenosylmethionine-dependent methyltransferase activity"/>
    <property type="evidence" value="ECO:0007669"/>
    <property type="project" value="InterPro"/>
</dbReference>
<proteinExistence type="predicted"/>
<accession>A0A8G2CLP3</accession>
<name>A0A8G2CLP3_ACIRU</name>
<dbReference type="AlphaFoldDB" id="A0A8G2CLP3"/>
<sequence length="187" mass="20879">MHVVYDLDRPDLGGNIRHGDTATWCSDLWDLLIELYGVRTALDVGCGEGHAVAYLNKKGIYAVGIDGLIKNIERSVFPIVLHDLLAGPFIMPVDLVWSSEVAEHIPESHVDNYIDTLCNGKVIAMTHAVPGQVGHNHVNCQTSDYWIEKMALRGYTISSDLEIFREVSKKRGFGYYFNLSGLVFLKN</sequence>
<dbReference type="RefSeq" id="WP_139334094.1">
    <property type="nucleotide sequence ID" value="NZ_FTNE01000014.1"/>
</dbReference>
<keyword evidence="3" id="KW-1185">Reference proteome</keyword>
<comment type="caution">
    <text evidence="2">The sequence shown here is derived from an EMBL/GenBank/DDBJ whole genome shotgun (WGS) entry which is preliminary data.</text>
</comment>
<keyword evidence="2" id="KW-0489">Methyltransferase</keyword>
<dbReference type="Proteomes" id="UP000186308">
    <property type="component" value="Unassembled WGS sequence"/>
</dbReference>
<protein>
    <submittedName>
        <fullName evidence="2">Methyltransferase domain-containing protein</fullName>
    </submittedName>
</protein>
<dbReference type="InterPro" id="IPR029063">
    <property type="entry name" value="SAM-dependent_MTases_sf"/>
</dbReference>
<dbReference type="OrthoDB" id="9791837at2"/>
<dbReference type="Pfam" id="PF08241">
    <property type="entry name" value="Methyltransf_11"/>
    <property type="match status" value="1"/>
</dbReference>
<dbReference type="SUPFAM" id="SSF53335">
    <property type="entry name" value="S-adenosyl-L-methionine-dependent methyltransferases"/>
    <property type="match status" value="1"/>
</dbReference>
<dbReference type="Gene3D" id="3.40.50.150">
    <property type="entry name" value="Vaccinia Virus protein VP39"/>
    <property type="match status" value="1"/>
</dbReference>
<dbReference type="InterPro" id="IPR013216">
    <property type="entry name" value="Methyltransf_11"/>
</dbReference>
<dbReference type="EMBL" id="FTNE01000014">
    <property type="protein sequence ID" value="SIR06191.1"/>
    <property type="molecule type" value="Genomic_DNA"/>
</dbReference>